<dbReference type="PANTHER" id="PTHR47637">
    <property type="entry name" value="CHAPERONE SURA"/>
    <property type="match status" value="1"/>
</dbReference>
<dbReference type="Gene3D" id="3.10.50.40">
    <property type="match status" value="2"/>
</dbReference>
<dbReference type="InterPro" id="IPR000297">
    <property type="entry name" value="PPIase_PpiC"/>
</dbReference>
<evidence type="ECO:0000259" key="4">
    <source>
        <dbReference type="PROSITE" id="PS50198"/>
    </source>
</evidence>
<dbReference type="InterPro" id="IPR046357">
    <property type="entry name" value="PPIase_dom_sf"/>
</dbReference>
<comment type="caution">
    <text evidence="5">The sequence shown here is derived from an EMBL/GenBank/DDBJ whole genome shotgun (WGS) entry which is preliminary data.</text>
</comment>
<feature type="domain" description="PpiC" evidence="4">
    <location>
        <begin position="173"/>
        <end position="273"/>
    </location>
</feature>
<protein>
    <submittedName>
        <fullName evidence="5">Peptidylprolyl isomerase</fullName>
    </submittedName>
</protein>
<proteinExistence type="predicted"/>
<evidence type="ECO:0000256" key="1">
    <source>
        <dbReference type="ARBA" id="ARBA00022729"/>
    </source>
</evidence>
<accession>A0A5C6RKZ7</accession>
<keyword evidence="2" id="KW-0697">Rotamase</keyword>
<dbReference type="AlphaFoldDB" id="A0A5C6RKZ7"/>
<dbReference type="GO" id="GO:0003755">
    <property type="term" value="F:peptidyl-prolyl cis-trans isomerase activity"/>
    <property type="evidence" value="ECO:0007669"/>
    <property type="project" value="UniProtKB-KW"/>
</dbReference>
<dbReference type="InterPro" id="IPR050280">
    <property type="entry name" value="OMP_Chaperone_SurA"/>
</dbReference>
<evidence type="ECO:0000313" key="5">
    <source>
        <dbReference type="EMBL" id="TXB63081.1"/>
    </source>
</evidence>
<name>A0A5C6RKZ7_9BACT</name>
<dbReference type="SUPFAM" id="SSF54534">
    <property type="entry name" value="FKBP-like"/>
    <property type="match status" value="2"/>
</dbReference>
<dbReference type="Gene3D" id="1.10.4030.10">
    <property type="entry name" value="Porin chaperone SurA, peptide-binding domain"/>
    <property type="match status" value="1"/>
</dbReference>
<reference evidence="5 6" key="1">
    <citation type="submission" date="2019-08" db="EMBL/GenBank/DDBJ databases">
        <title>Genome of Phaeodactylibacter luteus.</title>
        <authorList>
            <person name="Bowman J.P."/>
        </authorList>
    </citation>
    <scope>NUCLEOTIDE SEQUENCE [LARGE SCALE GENOMIC DNA]</scope>
    <source>
        <strain evidence="5 6">KCTC 42180</strain>
    </source>
</reference>
<keyword evidence="1 3" id="KW-0732">Signal</keyword>
<dbReference type="RefSeq" id="WP_147167484.1">
    <property type="nucleotide sequence ID" value="NZ_VOOR01000019.1"/>
</dbReference>
<dbReference type="InterPro" id="IPR023058">
    <property type="entry name" value="PPIase_PpiC_CS"/>
</dbReference>
<feature type="signal peptide" evidence="3">
    <location>
        <begin position="1"/>
        <end position="22"/>
    </location>
</feature>
<dbReference type="OrthoDB" id="14196at2"/>
<organism evidence="5 6">
    <name type="scientific">Phaeodactylibacter luteus</name>
    <dbReference type="NCBI Taxonomy" id="1564516"/>
    <lineage>
        <taxon>Bacteria</taxon>
        <taxon>Pseudomonadati</taxon>
        <taxon>Bacteroidota</taxon>
        <taxon>Saprospiria</taxon>
        <taxon>Saprospirales</taxon>
        <taxon>Haliscomenobacteraceae</taxon>
        <taxon>Phaeodactylibacter</taxon>
    </lineage>
</organism>
<dbReference type="PROSITE" id="PS50198">
    <property type="entry name" value="PPIC_PPIASE_2"/>
    <property type="match status" value="2"/>
</dbReference>
<dbReference type="PROSITE" id="PS01096">
    <property type="entry name" value="PPIC_PPIASE_1"/>
    <property type="match status" value="1"/>
</dbReference>
<dbReference type="SUPFAM" id="SSF109998">
    <property type="entry name" value="Triger factor/SurA peptide-binding domain-like"/>
    <property type="match status" value="1"/>
</dbReference>
<keyword evidence="2 5" id="KW-0413">Isomerase</keyword>
<feature type="chain" id="PRO_5023031591" evidence="3">
    <location>
        <begin position="23"/>
        <end position="455"/>
    </location>
</feature>
<keyword evidence="6" id="KW-1185">Reference proteome</keyword>
<sequence>MNMRIAAMTALLMLLLTAGVQAQREVIDKVVATVGGELVLLSEVEEQRALMASQQENLPADARCSIMDQIMAGKLLLNQAKLDSIEVSDDEVEAQLDARIERILGFMNNDVNQFEEYYGQTINEVKAQFREDLRNQILADRMRGNIMASVSVTPNEVRTFFNSIPADSLPYFNSEVEVGEIVVKPKVNKEEREKAIKLLENIRTRIVDGGEDFAELAGKFSDDGSARAGGDLGWAKRGRYVPEFEAAAFKLKKDEISPVVESEFGFHIIQMQERRGNSIRVRHILIKPEITDADMELAKTRLDTVRQLILSDSLTFSQAVKRYSNEDVQSYTNDGRMVNPITGNTFFEIGDLDPDIYFAIDTLDINGVTAPFVFRDQTGGRYFRIVQLQSRTQPHKADLSQDYSKIQQAAIEAKKSDFIGDWIKEKVDATYINLDPMFQGCPVLQKWTADKDVRP</sequence>
<dbReference type="EMBL" id="VOOR01000019">
    <property type="protein sequence ID" value="TXB63081.1"/>
    <property type="molecule type" value="Genomic_DNA"/>
</dbReference>
<evidence type="ECO:0000256" key="2">
    <source>
        <dbReference type="PROSITE-ProRule" id="PRU00278"/>
    </source>
</evidence>
<gene>
    <name evidence="5" type="ORF">FRY97_10495</name>
</gene>
<feature type="domain" description="PpiC" evidence="4">
    <location>
        <begin position="276"/>
        <end position="372"/>
    </location>
</feature>
<evidence type="ECO:0000256" key="3">
    <source>
        <dbReference type="SAM" id="SignalP"/>
    </source>
</evidence>
<evidence type="ECO:0000313" key="6">
    <source>
        <dbReference type="Proteomes" id="UP000321580"/>
    </source>
</evidence>
<dbReference type="Pfam" id="PF00639">
    <property type="entry name" value="Rotamase"/>
    <property type="match status" value="2"/>
</dbReference>
<dbReference type="InterPro" id="IPR027304">
    <property type="entry name" value="Trigger_fact/SurA_dom_sf"/>
</dbReference>
<dbReference type="PANTHER" id="PTHR47637:SF1">
    <property type="entry name" value="CHAPERONE SURA"/>
    <property type="match status" value="1"/>
</dbReference>
<dbReference type="Proteomes" id="UP000321580">
    <property type="component" value="Unassembled WGS sequence"/>
</dbReference>